<dbReference type="OrthoDB" id="1667110at2759"/>
<evidence type="ECO:0000259" key="4">
    <source>
        <dbReference type="Pfam" id="PF02373"/>
    </source>
</evidence>
<evidence type="ECO:0000313" key="6">
    <source>
        <dbReference type="Proteomes" id="UP000594454"/>
    </source>
</evidence>
<reference evidence="5 6" key="1">
    <citation type="submission" date="2020-11" db="EMBL/GenBank/DDBJ databases">
        <authorList>
            <person name="Wallbank WR R."/>
            <person name="Pardo Diaz C."/>
            <person name="Kozak K."/>
            <person name="Martin S."/>
            <person name="Jiggins C."/>
            <person name="Moest M."/>
            <person name="Warren A I."/>
            <person name="Generalovic N T."/>
            <person name="Byers J.R.P. K."/>
            <person name="Montejo-Kovacevich G."/>
            <person name="Yen C E."/>
        </authorList>
    </citation>
    <scope>NUCLEOTIDE SEQUENCE [LARGE SCALE GENOMIC DNA]</scope>
</reference>
<dbReference type="InParanoid" id="A0A7R8UH40"/>
<dbReference type="PANTHER" id="PTHR12549:SF38">
    <property type="entry name" value="JMJC DOMAIN-CONTAINING HISTONE DEMETHYLASE 2, ISOFORM A"/>
    <property type="match status" value="1"/>
</dbReference>
<evidence type="ECO:0000256" key="1">
    <source>
        <dbReference type="ARBA" id="ARBA00004123"/>
    </source>
</evidence>
<dbReference type="PANTHER" id="PTHR12549">
    <property type="entry name" value="JMJC DOMAIN-CONTAINING HISTONE DEMETHYLATION PROTEIN"/>
    <property type="match status" value="1"/>
</dbReference>
<keyword evidence="2" id="KW-0479">Metal-binding</keyword>
<dbReference type="GO" id="GO:0006357">
    <property type="term" value="P:regulation of transcription by RNA polymerase II"/>
    <property type="evidence" value="ECO:0007669"/>
    <property type="project" value="TreeGrafter"/>
</dbReference>
<dbReference type="Proteomes" id="UP000594454">
    <property type="component" value="Chromosome 2"/>
</dbReference>
<comment type="subcellular location">
    <subcellularLocation>
        <location evidence="1">Nucleus</location>
    </subcellularLocation>
</comment>
<dbReference type="SUPFAM" id="SSF51197">
    <property type="entry name" value="Clavaminate synthase-like"/>
    <property type="match status" value="1"/>
</dbReference>
<dbReference type="GO" id="GO:0000785">
    <property type="term" value="C:chromatin"/>
    <property type="evidence" value="ECO:0007669"/>
    <property type="project" value="TreeGrafter"/>
</dbReference>
<dbReference type="AlphaFoldDB" id="A0A7R8UH40"/>
<dbReference type="GO" id="GO:0046872">
    <property type="term" value="F:metal ion binding"/>
    <property type="evidence" value="ECO:0007669"/>
    <property type="project" value="UniProtKB-KW"/>
</dbReference>
<dbReference type="GO" id="GO:0003712">
    <property type="term" value="F:transcription coregulator activity"/>
    <property type="evidence" value="ECO:0007669"/>
    <property type="project" value="TreeGrafter"/>
</dbReference>
<dbReference type="InterPro" id="IPR003347">
    <property type="entry name" value="JmjC_dom"/>
</dbReference>
<dbReference type="Gene3D" id="2.60.120.650">
    <property type="entry name" value="Cupin"/>
    <property type="match status" value="1"/>
</dbReference>
<accession>A0A7R8UH40</accession>
<feature type="domain" description="JmjC" evidence="4">
    <location>
        <begin position="15"/>
        <end position="96"/>
    </location>
</feature>
<name>A0A7R8UH40_HERIL</name>
<dbReference type="EMBL" id="LR899010">
    <property type="protein sequence ID" value="CAD7080765.1"/>
    <property type="molecule type" value="Genomic_DNA"/>
</dbReference>
<dbReference type="InterPro" id="IPR045109">
    <property type="entry name" value="LSDs-like"/>
</dbReference>
<evidence type="ECO:0000256" key="3">
    <source>
        <dbReference type="ARBA" id="ARBA00023242"/>
    </source>
</evidence>
<proteinExistence type="predicted"/>
<keyword evidence="3" id="KW-0539">Nucleus</keyword>
<dbReference type="GO" id="GO:0000118">
    <property type="term" value="C:histone deacetylase complex"/>
    <property type="evidence" value="ECO:0007669"/>
    <property type="project" value="TreeGrafter"/>
</dbReference>
<dbReference type="GO" id="GO:0031490">
    <property type="term" value="F:chromatin DNA binding"/>
    <property type="evidence" value="ECO:0007669"/>
    <property type="project" value="TreeGrafter"/>
</dbReference>
<protein>
    <recommendedName>
        <fullName evidence="4">JmjC domain-containing protein</fullName>
    </recommendedName>
</protein>
<evidence type="ECO:0000256" key="2">
    <source>
        <dbReference type="ARBA" id="ARBA00022723"/>
    </source>
</evidence>
<organism evidence="5 6">
    <name type="scientific">Hermetia illucens</name>
    <name type="common">Black soldier fly</name>
    <dbReference type="NCBI Taxonomy" id="343691"/>
    <lineage>
        <taxon>Eukaryota</taxon>
        <taxon>Metazoa</taxon>
        <taxon>Ecdysozoa</taxon>
        <taxon>Arthropoda</taxon>
        <taxon>Hexapoda</taxon>
        <taxon>Insecta</taxon>
        <taxon>Pterygota</taxon>
        <taxon>Neoptera</taxon>
        <taxon>Endopterygota</taxon>
        <taxon>Diptera</taxon>
        <taxon>Brachycera</taxon>
        <taxon>Stratiomyomorpha</taxon>
        <taxon>Stratiomyidae</taxon>
        <taxon>Hermetiinae</taxon>
        <taxon>Hermetia</taxon>
    </lineage>
</organism>
<keyword evidence="6" id="KW-1185">Reference proteome</keyword>
<dbReference type="Pfam" id="PF02373">
    <property type="entry name" value="JmjC"/>
    <property type="match status" value="1"/>
</dbReference>
<gene>
    <name evidence="5" type="ORF">HERILL_LOCUS3903</name>
</gene>
<dbReference type="GO" id="GO:0032454">
    <property type="term" value="F:histone H3K9 demethylase activity"/>
    <property type="evidence" value="ECO:0007669"/>
    <property type="project" value="InterPro"/>
</dbReference>
<evidence type="ECO:0000313" key="5">
    <source>
        <dbReference type="EMBL" id="CAD7080765.1"/>
    </source>
</evidence>
<sequence>MKALPLGEYTQRTDEKHELPGALWHIYAARDADKIRDLLDKVAIEKGARLEPDHDLIHDQSWYLDGTLRDRLYKEYGVEGYPIAQRLGNAIFIPAYI</sequence>